<evidence type="ECO:0000256" key="1">
    <source>
        <dbReference type="SAM" id="Phobius"/>
    </source>
</evidence>
<evidence type="ECO:0000313" key="3">
    <source>
        <dbReference type="Proteomes" id="UP000293519"/>
    </source>
</evidence>
<keyword evidence="1" id="KW-1133">Transmembrane helix</keyword>
<dbReference type="EMBL" id="SGWW01000002">
    <property type="protein sequence ID" value="RZS57448.1"/>
    <property type="molecule type" value="Genomic_DNA"/>
</dbReference>
<keyword evidence="1" id="KW-0472">Membrane</keyword>
<reference evidence="2 3" key="1">
    <citation type="journal article" date="2015" name="Stand. Genomic Sci.">
        <title>Genomic Encyclopedia of Bacterial and Archaeal Type Strains, Phase III: the genomes of soil and plant-associated and newly described type strains.</title>
        <authorList>
            <person name="Whitman W.B."/>
            <person name="Woyke T."/>
            <person name="Klenk H.P."/>
            <person name="Zhou Y."/>
            <person name="Lilburn T.G."/>
            <person name="Beck B.J."/>
            <person name="De Vos P."/>
            <person name="Vandamme P."/>
            <person name="Eisen J.A."/>
            <person name="Garrity G."/>
            <person name="Hugenholtz P."/>
            <person name="Kyrpides N.C."/>
        </authorList>
    </citation>
    <scope>NUCLEOTIDE SEQUENCE [LARGE SCALE GENOMIC DNA]</scope>
    <source>
        <strain evidence="2 3">CV2</strain>
    </source>
</reference>
<evidence type="ECO:0008006" key="4">
    <source>
        <dbReference type="Google" id="ProtNLM"/>
    </source>
</evidence>
<dbReference type="RefSeq" id="WP_130485017.1">
    <property type="nucleotide sequence ID" value="NZ_SGWW01000002.1"/>
</dbReference>
<protein>
    <recommendedName>
        <fullName evidence="4">SAF domain-containing protein</fullName>
    </recommendedName>
</protein>
<organism evidence="2 3">
    <name type="scientific">Microcella putealis</name>
    <dbReference type="NCBI Taxonomy" id="337005"/>
    <lineage>
        <taxon>Bacteria</taxon>
        <taxon>Bacillati</taxon>
        <taxon>Actinomycetota</taxon>
        <taxon>Actinomycetes</taxon>
        <taxon>Micrococcales</taxon>
        <taxon>Microbacteriaceae</taxon>
        <taxon>Microcella</taxon>
    </lineage>
</organism>
<comment type="caution">
    <text evidence="2">The sequence shown here is derived from an EMBL/GenBank/DDBJ whole genome shotgun (WGS) entry which is preliminary data.</text>
</comment>
<dbReference type="OrthoDB" id="5083100at2"/>
<dbReference type="Proteomes" id="UP000293519">
    <property type="component" value="Unassembled WGS sequence"/>
</dbReference>
<name>A0A4Q7LTV1_9MICO</name>
<keyword evidence="1" id="KW-0812">Transmembrane</keyword>
<evidence type="ECO:0000313" key="2">
    <source>
        <dbReference type="EMBL" id="RZS57448.1"/>
    </source>
</evidence>
<feature type="transmembrane region" description="Helical" evidence="1">
    <location>
        <begin position="20"/>
        <end position="41"/>
    </location>
</feature>
<gene>
    <name evidence="2" type="ORF">EV141_1160</name>
</gene>
<sequence length="212" mass="21794">MPNRPGRPDNRPRRGPDLRLVIGLVLVTASVAGVVGIVAAFDDGVEVYAAPRPLIEGERITASDLEVRTVNLGADAAHYLSPDTLSDDAVLVARTVGEGELVPIAAVGDERGAQSTTVVVALTTPLGATVRPGDTVDLWSAPAVEGGRFGAPAVIASSAQLVRSIAPEGVVASSEAERVELLVPRRDVARILHAQANRDALSAVPTALAVAP</sequence>
<dbReference type="AlphaFoldDB" id="A0A4Q7LTV1"/>
<keyword evidence="3" id="KW-1185">Reference proteome</keyword>
<accession>A0A4Q7LTV1</accession>
<proteinExistence type="predicted"/>